<sequence>MAGGSWIGTGEIERALAVLVVATPCPLILAAPVAIVSGISRCARRGVLIKGGAALE</sequence>
<organism evidence="3 4">
    <name type="scientific">Paraburkholderia caffeinitolerans</name>
    <dbReference type="NCBI Taxonomy" id="1723730"/>
    <lineage>
        <taxon>Bacteria</taxon>
        <taxon>Pseudomonadati</taxon>
        <taxon>Pseudomonadota</taxon>
        <taxon>Betaproteobacteria</taxon>
        <taxon>Burkholderiales</taxon>
        <taxon>Burkholderiaceae</taxon>
        <taxon>Paraburkholderia</taxon>
    </lineage>
</organism>
<dbReference type="InterPro" id="IPR051014">
    <property type="entry name" value="Cation_Transport_ATPase_IB"/>
</dbReference>
<accession>A0A6J5G0B2</accession>
<dbReference type="InterPro" id="IPR023298">
    <property type="entry name" value="ATPase_P-typ_TM_dom_sf"/>
</dbReference>
<reference evidence="3 4" key="1">
    <citation type="submission" date="2020-04" db="EMBL/GenBank/DDBJ databases">
        <authorList>
            <person name="De Canck E."/>
        </authorList>
    </citation>
    <scope>NUCLEOTIDE SEQUENCE [LARGE SCALE GENOMIC DNA]</scope>
    <source>
        <strain evidence="3 4">LMG 28688</strain>
    </source>
</reference>
<comment type="similarity">
    <text evidence="1">Belongs to the cation transport ATPase (P-type) (TC 3.A.3) family. Type IB subfamily.</text>
</comment>
<proteinExistence type="inferred from homology"/>
<feature type="transmembrane region" description="Helical" evidence="2">
    <location>
        <begin position="15"/>
        <end position="36"/>
    </location>
</feature>
<dbReference type="RefSeq" id="WP_343052350.1">
    <property type="nucleotide sequence ID" value="NZ_CADIKL010000011.1"/>
</dbReference>
<dbReference type="AlphaFoldDB" id="A0A6J5G0B2"/>
<evidence type="ECO:0000313" key="4">
    <source>
        <dbReference type="Proteomes" id="UP000494119"/>
    </source>
</evidence>
<evidence type="ECO:0000256" key="1">
    <source>
        <dbReference type="ARBA" id="ARBA00006024"/>
    </source>
</evidence>
<keyword evidence="2" id="KW-1133">Transmembrane helix</keyword>
<gene>
    <name evidence="3" type="primary">cadA_1</name>
    <name evidence="3" type="ORF">LMG28688_02772</name>
</gene>
<evidence type="ECO:0000256" key="2">
    <source>
        <dbReference type="SAM" id="Phobius"/>
    </source>
</evidence>
<dbReference type="GO" id="GO:0016787">
    <property type="term" value="F:hydrolase activity"/>
    <property type="evidence" value="ECO:0007669"/>
    <property type="project" value="UniProtKB-KW"/>
</dbReference>
<dbReference type="EMBL" id="CADIKL010000011">
    <property type="protein sequence ID" value="CAB3788859.1"/>
    <property type="molecule type" value="Genomic_DNA"/>
</dbReference>
<dbReference type="PANTHER" id="PTHR48085">
    <property type="entry name" value="CADMIUM/ZINC-TRANSPORTING ATPASE HMA2-RELATED"/>
    <property type="match status" value="1"/>
</dbReference>
<dbReference type="EC" id="3.6.3.3" evidence="3"/>
<dbReference type="GO" id="GO:0015086">
    <property type="term" value="F:cadmium ion transmembrane transporter activity"/>
    <property type="evidence" value="ECO:0007669"/>
    <property type="project" value="TreeGrafter"/>
</dbReference>
<keyword evidence="2" id="KW-0812">Transmembrane</keyword>
<dbReference type="SUPFAM" id="SSF81665">
    <property type="entry name" value="Calcium ATPase, transmembrane domain M"/>
    <property type="match status" value="1"/>
</dbReference>
<dbReference type="PANTHER" id="PTHR48085:SF5">
    <property type="entry name" value="CADMIUM_ZINC-TRANSPORTING ATPASE HMA4-RELATED"/>
    <property type="match status" value="1"/>
</dbReference>
<keyword evidence="4" id="KW-1185">Reference proteome</keyword>
<keyword evidence="3" id="KW-0378">Hydrolase</keyword>
<keyword evidence="2" id="KW-0472">Membrane</keyword>
<protein>
    <submittedName>
        <fullName evidence="3">Cadmium-transporting ATPase</fullName>
        <ecNumber evidence="3">3.6.3.3</ecNumber>
    </submittedName>
</protein>
<dbReference type="Proteomes" id="UP000494119">
    <property type="component" value="Unassembled WGS sequence"/>
</dbReference>
<dbReference type="GO" id="GO:0016020">
    <property type="term" value="C:membrane"/>
    <property type="evidence" value="ECO:0007669"/>
    <property type="project" value="TreeGrafter"/>
</dbReference>
<evidence type="ECO:0000313" key="3">
    <source>
        <dbReference type="EMBL" id="CAB3788859.1"/>
    </source>
</evidence>
<name>A0A6J5G0B2_9BURK</name>